<evidence type="ECO:0000313" key="2">
    <source>
        <dbReference type="Proteomes" id="UP000694700"/>
    </source>
</evidence>
<dbReference type="SUPFAM" id="SSF51430">
    <property type="entry name" value="NAD(P)-linked oxidoreductase"/>
    <property type="match status" value="1"/>
</dbReference>
<dbReference type="GO" id="GO:0016491">
    <property type="term" value="F:oxidoreductase activity"/>
    <property type="evidence" value="ECO:0007669"/>
    <property type="project" value="InterPro"/>
</dbReference>
<dbReference type="Ensembl" id="ENSCCRT00015016428.1">
    <property type="protein sequence ID" value="ENSCCRP00015015875.1"/>
    <property type="gene ID" value="ENSCCRG00015007069.1"/>
</dbReference>
<dbReference type="PANTHER" id="PTHR43827:SF11">
    <property type="entry name" value="GLYOXAL REDUCTASE-LIKE"/>
    <property type="match status" value="1"/>
</dbReference>
<dbReference type="AlphaFoldDB" id="A0A8C1T0Z4"/>
<accession>A0A8C1T0Z4</accession>
<organism evidence="1 2">
    <name type="scientific">Cyprinus carpio</name>
    <name type="common">Common carp</name>
    <dbReference type="NCBI Taxonomy" id="7962"/>
    <lineage>
        <taxon>Eukaryota</taxon>
        <taxon>Metazoa</taxon>
        <taxon>Chordata</taxon>
        <taxon>Craniata</taxon>
        <taxon>Vertebrata</taxon>
        <taxon>Euteleostomi</taxon>
        <taxon>Actinopterygii</taxon>
        <taxon>Neopterygii</taxon>
        <taxon>Teleostei</taxon>
        <taxon>Ostariophysi</taxon>
        <taxon>Cypriniformes</taxon>
        <taxon>Cyprinidae</taxon>
        <taxon>Cyprininae</taxon>
        <taxon>Cyprinus</taxon>
    </lineage>
</organism>
<dbReference type="PANTHER" id="PTHR43827">
    <property type="entry name" value="2,5-DIKETO-D-GLUCONIC ACID REDUCTASE"/>
    <property type="match status" value="1"/>
</dbReference>
<dbReference type="Gene3D" id="3.20.20.100">
    <property type="entry name" value="NADP-dependent oxidoreductase domain"/>
    <property type="match status" value="1"/>
</dbReference>
<dbReference type="InterPro" id="IPR036812">
    <property type="entry name" value="NAD(P)_OxRdtase_dom_sf"/>
</dbReference>
<protein>
    <recommendedName>
        <fullName evidence="3">NADP-dependent oxidoreductase domain-containing protein</fullName>
    </recommendedName>
</protein>
<dbReference type="InterPro" id="IPR020471">
    <property type="entry name" value="AKR"/>
</dbReference>
<evidence type="ECO:0008006" key="3">
    <source>
        <dbReference type="Google" id="ProtNLM"/>
    </source>
</evidence>
<dbReference type="Proteomes" id="UP000694700">
    <property type="component" value="Unplaced"/>
</dbReference>
<proteinExistence type="predicted"/>
<name>A0A8C1T0Z4_CYPCA</name>
<reference evidence="1" key="1">
    <citation type="submission" date="2025-08" db="UniProtKB">
        <authorList>
            <consortium name="Ensembl"/>
        </authorList>
    </citation>
    <scope>IDENTIFICATION</scope>
</reference>
<sequence>MTDPQPSVLLNTGTLMPLLGLGTFRLQSQEDSYNAVGAALTAGYHVFDTAAICHNEAQLGHALRRLLPKHDLSQDVYITTGSQRSGVQSHRWLPEEPGAVGIEKRGVFSGILISWNRASTIRLSDSSDSGFRKTAQWTSAQVLLRWAIQWNIPVPPKLCQPERVVEKGHLFDFEIS</sequence>
<evidence type="ECO:0000313" key="1">
    <source>
        <dbReference type="Ensembl" id="ENSCCRP00015015875.1"/>
    </source>
</evidence>